<dbReference type="SUPFAM" id="SSF46785">
    <property type="entry name" value="Winged helix' DNA-binding domain"/>
    <property type="match status" value="1"/>
</dbReference>
<dbReference type="Pfam" id="PF00392">
    <property type="entry name" value="GntR"/>
    <property type="match status" value="1"/>
</dbReference>
<dbReference type="PANTHER" id="PTHR43537">
    <property type="entry name" value="TRANSCRIPTIONAL REGULATOR, GNTR FAMILY"/>
    <property type="match status" value="1"/>
</dbReference>
<dbReference type="InterPro" id="IPR036388">
    <property type="entry name" value="WH-like_DNA-bd_sf"/>
</dbReference>
<dbReference type="SMART" id="SM00345">
    <property type="entry name" value="HTH_GNTR"/>
    <property type="match status" value="1"/>
</dbReference>
<gene>
    <name evidence="5" type="ORF">AHIS1636_24640</name>
</gene>
<reference evidence="5 6" key="1">
    <citation type="journal article" date="2023" name="Int. J. Syst. Evol. Microbiol.">
        <title>Arthrobacter mangrovi sp. nov., an actinobacterium isolated from the rhizosphere of a mangrove.</title>
        <authorList>
            <person name="Hamada M."/>
            <person name="Saitou S."/>
            <person name="Enomoto N."/>
            <person name="Nanri K."/>
            <person name="Hidaka K."/>
            <person name="Miura T."/>
            <person name="Tamura T."/>
        </authorList>
    </citation>
    <scope>NUCLEOTIDE SEQUENCE [LARGE SCALE GENOMIC DNA]</scope>
    <source>
        <strain evidence="5 6">NBRC 112813</strain>
    </source>
</reference>
<organism evidence="5 6">
    <name type="scientific">Arthrobacter mangrovi</name>
    <dbReference type="NCBI Taxonomy" id="2966350"/>
    <lineage>
        <taxon>Bacteria</taxon>
        <taxon>Bacillati</taxon>
        <taxon>Actinomycetota</taxon>
        <taxon>Actinomycetes</taxon>
        <taxon>Micrococcales</taxon>
        <taxon>Micrococcaceae</taxon>
        <taxon>Arthrobacter</taxon>
    </lineage>
</organism>
<evidence type="ECO:0000256" key="1">
    <source>
        <dbReference type="ARBA" id="ARBA00023015"/>
    </source>
</evidence>
<dbReference type="InterPro" id="IPR011711">
    <property type="entry name" value="GntR_C"/>
</dbReference>
<evidence type="ECO:0000256" key="3">
    <source>
        <dbReference type="ARBA" id="ARBA00023163"/>
    </source>
</evidence>
<accession>A0ABQ5MVK3</accession>
<keyword evidence="3" id="KW-0804">Transcription</keyword>
<evidence type="ECO:0000259" key="4">
    <source>
        <dbReference type="PROSITE" id="PS50949"/>
    </source>
</evidence>
<keyword evidence="2" id="KW-0238">DNA-binding</keyword>
<name>A0ABQ5MVK3_9MICC</name>
<dbReference type="SUPFAM" id="SSF48008">
    <property type="entry name" value="GntR ligand-binding domain-like"/>
    <property type="match status" value="1"/>
</dbReference>
<dbReference type="InterPro" id="IPR008920">
    <property type="entry name" value="TF_FadR/GntR_C"/>
</dbReference>
<comment type="caution">
    <text evidence="5">The sequence shown here is derived from an EMBL/GenBank/DDBJ whole genome shotgun (WGS) entry which is preliminary data.</text>
</comment>
<dbReference type="PANTHER" id="PTHR43537:SF5">
    <property type="entry name" value="UXU OPERON TRANSCRIPTIONAL REGULATOR"/>
    <property type="match status" value="1"/>
</dbReference>
<feature type="domain" description="HTH gntR-type" evidence="4">
    <location>
        <begin position="2"/>
        <end position="69"/>
    </location>
</feature>
<dbReference type="InterPro" id="IPR036390">
    <property type="entry name" value="WH_DNA-bd_sf"/>
</dbReference>
<evidence type="ECO:0000256" key="2">
    <source>
        <dbReference type="ARBA" id="ARBA00023125"/>
    </source>
</evidence>
<dbReference type="Gene3D" id="1.20.120.530">
    <property type="entry name" value="GntR ligand-binding domain-like"/>
    <property type="match status" value="1"/>
</dbReference>
<dbReference type="Proteomes" id="UP001209654">
    <property type="component" value="Unassembled WGS sequence"/>
</dbReference>
<dbReference type="CDD" id="cd07377">
    <property type="entry name" value="WHTH_GntR"/>
    <property type="match status" value="1"/>
</dbReference>
<dbReference type="PROSITE" id="PS50949">
    <property type="entry name" value="HTH_GNTR"/>
    <property type="match status" value="1"/>
</dbReference>
<dbReference type="InterPro" id="IPR000524">
    <property type="entry name" value="Tscrpt_reg_HTH_GntR"/>
</dbReference>
<evidence type="ECO:0000313" key="5">
    <source>
        <dbReference type="EMBL" id="GLB68022.1"/>
    </source>
</evidence>
<dbReference type="SMART" id="SM00895">
    <property type="entry name" value="FCD"/>
    <property type="match status" value="1"/>
</dbReference>
<dbReference type="Gene3D" id="1.10.10.10">
    <property type="entry name" value="Winged helix-like DNA-binding domain superfamily/Winged helix DNA-binding domain"/>
    <property type="match status" value="1"/>
</dbReference>
<evidence type="ECO:0000313" key="6">
    <source>
        <dbReference type="Proteomes" id="UP001209654"/>
    </source>
</evidence>
<dbReference type="RefSeq" id="WP_264796129.1">
    <property type="nucleotide sequence ID" value="NZ_BRVS01000012.1"/>
</dbReference>
<dbReference type="Pfam" id="PF07729">
    <property type="entry name" value="FCD"/>
    <property type="match status" value="1"/>
</dbReference>
<sequence>MGSLADRLEEQLRERILQGVLEPGSVVVEPELAKEFGVSKTPVREALQRLVTQSYVTVLPKKGYLIRTMGLPDVLELVEMRTVLEPHLAARAARGLNSAKGLDAMKQELVRQRELLRSDPEASIACGRAFHESLAAEAGNSRLLDALLRCMTEMGRAYNVVPGAQGHLRSEEEVWEHEAIYAAVAAGDPEGARRAMLDHLKSIRRALTSQFGD</sequence>
<keyword evidence="6" id="KW-1185">Reference proteome</keyword>
<dbReference type="EMBL" id="BRVS01000012">
    <property type="protein sequence ID" value="GLB68022.1"/>
    <property type="molecule type" value="Genomic_DNA"/>
</dbReference>
<keyword evidence="1" id="KW-0805">Transcription regulation</keyword>
<proteinExistence type="predicted"/>
<protein>
    <submittedName>
        <fullName evidence="5">Transcriptional regulator</fullName>
    </submittedName>
</protein>